<reference evidence="3" key="1">
    <citation type="submission" date="2022-12" db="EMBL/GenBank/DDBJ databases">
        <title>Draft genome sequence of the thermophilic strain Brevibacillus thermoruber HT42, isolated from Los Humeros, Puebla, Mexico, with biotechnological potential.</title>
        <authorList>
            <person name="Lara Sanchez J."/>
            <person name="Solis Palacios R."/>
            <person name="Bustos Baena A.S."/>
            <person name="Ruz Baez A.E."/>
            <person name="Espinosa Luna G."/>
            <person name="Oliart Ros R.M."/>
        </authorList>
    </citation>
    <scope>NUCLEOTIDE SEQUENCE</scope>
    <source>
        <strain evidence="3">HT42</strain>
    </source>
</reference>
<feature type="signal peptide" evidence="1">
    <location>
        <begin position="1"/>
        <end position="26"/>
    </location>
</feature>
<dbReference type="SUPFAM" id="SSF55383">
    <property type="entry name" value="Copper amine oxidase, domain N"/>
    <property type="match status" value="1"/>
</dbReference>
<gene>
    <name evidence="3" type="ORF">O3V59_00720</name>
</gene>
<protein>
    <submittedName>
        <fullName evidence="3">Copper amine oxidase N-terminal domain-containing protein</fullName>
    </submittedName>
</protein>
<keyword evidence="4" id="KW-1185">Reference proteome</keyword>
<feature type="domain" description="Copper amine oxidase-like N-terminal" evidence="2">
    <location>
        <begin position="36"/>
        <end position="81"/>
    </location>
</feature>
<dbReference type="RefSeq" id="WP_271139254.1">
    <property type="nucleotide sequence ID" value="NZ_JAPYYP010000001.1"/>
</dbReference>
<keyword evidence="1" id="KW-0732">Signal</keyword>
<dbReference type="Proteomes" id="UP001151071">
    <property type="component" value="Unassembled WGS sequence"/>
</dbReference>
<evidence type="ECO:0000259" key="2">
    <source>
        <dbReference type="Pfam" id="PF07833"/>
    </source>
</evidence>
<evidence type="ECO:0000313" key="3">
    <source>
        <dbReference type="EMBL" id="MDA5106874.1"/>
    </source>
</evidence>
<sequence>MKQGRYRLATVVLAACMSGWALSAFAAAADAPLTIQVNGAVVETPAGIHAAGDQLMVPLRWTAEQLGATVEWEPSARAVIISRPPVMAKQKMLDSYRQGLTLQSPEKEKQMCPIPAGARQLRLPDGETRPLVLHLKQTGQGSKPKLTVSQGNDGYVIYDAAFRDGRVYVLQDWLEELFHARVQYDKTARTLSIQTPQPEAIEEQIAAIEQHLVPSTPDEAVMLWGRGEQTRSGALQYAALSPELRKQLNRIPDEMNWVTGVSSPWVGPITVKEKKKLSETAFAYTVTFPEITSAGPPYPTATEQFVVERLSANGTTGWYITDMVQASPYGLFSPNAS</sequence>
<dbReference type="InterPro" id="IPR036582">
    <property type="entry name" value="Mao_N_sf"/>
</dbReference>
<name>A0A9X3TLZ1_9BACL</name>
<evidence type="ECO:0000313" key="4">
    <source>
        <dbReference type="Proteomes" id="UP001151071"/>
    </source>
</evidence>
<dbReference type="Pfam" id="PF07833">
    <property type="entry name" value="Cu_amine_oxidN1"/>
    <property type="match status" value="1"/>
</dbReference>
<evidence type="ECO:0000256" key="1">
    <source>
        <dbReference type="SAM" id="SignalP"/>
    </source>
</evidence>
<proteinExistence type="predicted"/>
<dbReference type="EMBL" id="JAPYYP010000001">
    <property type="protein sequence ID" value="MDA5106874.1"/>
    <property type="molecule type" value="Genomic_DNA"/>
</dbReference>
<feature type="chain" id="PRO_5040742839" evidence="1">
    <location>
        <begin position="27"/>
        <end position="337"/>
    </location>
</feature>
<dbReference type="InterPro" id="IPR012854">
    <property type="entry name" value="Cu_amine_oxidase-like_N"/>
</dbReference>
<accession>A0A9X3TLZ1</accession>
<comment type="caution">
    <text evidence="3">The sequence shown here is derived from an EMBL/GenBank/DDBJ whole genome shotgun (WGS) entry which is preliminary data.</text>
</comment>
<organism evidence="3 4">
    <name type="scientific">Brevibacillus thermoruber</name>
    <dbReference type="NCBI Taxonomy" id="33942"/>
    <lineage>
        <taxon>Bacteria</taxon>
        <taxon>Bacillati</taxon>
        <taxon>Bacillota</taxon>
        <taxon>Bacilli</taxon>
        <taxon>Bacillales</taxon>
        <taxon>Paenibacillaceae</taxon>
        <taxon>Brevibacillus</taxon>
    </lineage>
</organism>
<dbReference type="AlphaFoldDB" id="A0A9X3TLZ1"/>